<dbReference type="PANTHER" id="PTHR22878">
    <property type="entry name" value="DYNEIN HEAVY CHAIN 6, AXONEMAL-LIKE-RELATED"/>
    <property type="match status" value="1"/>
</dbReference>
<evidence type="ECO:0000256" key="2">
    <source>
        <dbReference type="SAM" id="Phobius"/>
    </source>
</evidence>
<keyword evidence="2" id="KW-1133">Transmembrane helix</keyword>
<protein>
    <submittedName>
        <fullName evidence="3">Uncharacterized protein</fullName>
    </submittedName>
</protein>
<feature type="region of interest" description="Disordered" evidence="1">
    <location>
        <begin position="82"/>
        <end position="103"/>
    </location>
</feature>
<keyword evidence="2" id="KW-0472">Membrane</keyword>
<organism evidence="3 4">
    <name type="scientific">Strix occidentalis caurina</name>
    <name type="common">northern spotted owl</name>
    <dbReference type="NCBI Taxonomy" id="311401"/>
    <lineage>
        <taxon>Eukaryota</taxon>
        <taxon>Metazoa</taxon>
        <taxon>Chordata</taxon>
        <taxon>Craniata</taxon>
        <taxon>Vertebrata</taxon>
        <taxon>Euteleostomi</taxon>
        <taxon>Archelosauria</taxon>
        <taxon>Archosauria</taxon>
        <taxon>Dinosauria</taxon>
        <taxon>Saurischia</taxon>
        <taxon>Theropoda</taxon>
        <taxon>Coelurosauria</taxon>
        <taxon>Aves</taxon>
        <taxon>Neognathae</taxon>
        <taxon>Neoaves</taxon>
        <taxon>Telluraves</taxon>
        <taxon>Strigiformes</taxon>
        <taxon>Strigidae</taxon>
        <taxon>Strix</taxon>
    </lineage>
</organism>
<keyword evidence="2" id="KW-0812">Transmembrane</keyword>
<evidence type="ECO:0000313" key="3">
    <source>
        <dbReference type="Ensembl" id="ENSSOCP00000022255.1"/>
    </source>
</evidence>
<feature type="transmembrane region" description="Helical" evidence="2">
    <location>
        <begin position="571"/>
        <end position="590"/>
    </location>
</feature>
<dbReference type="Proteomes" id="UP000694551">
    <property type="component" value="Unplaced"/>
</dbReference>
<keyword evidence="4" id="KW-1185">Reference proteome</keyword>
<dbReference type="GO" id="GO:0030286">
    <property type="term" value="C:dynein complex"/>
    <property type="evidence" value="ECO:0007669"/>
    <property type="project" value="InterPro"/>
</dbReference>
<dbReference type="GO" id="GO:0045505">
    <property type="term" value="F:dynein intermediate chain binding"/>
    <property type="evidence" value="ECO:0007669"/>
    <property type="project" value="InterPro"/>
</dbReference>
<evidence type="ECO:0000313" key="4">
    <source>
        <dbReference type="Proteomes" id="UP000694551"/>
    </source>
</evidence>
<dbReference type="GO" id="GO:0051959">
    <property type="term" value="F:dynein light intermediate chain binding"/>
    <property type="evidence" value="ECO:0007669"/>
    <property type="project" value="InterPro"/>
</dbReference>
<reference evidence="3" key="1">
    <citation type="submission" date="2025-08" db="UniProtKB">
        <authorList>
            <consortium name="Ensembl"/>
        </authorList>
    </citation>
    <scope>IDENTIFICATION</scope>
</reference>
<name>A0A8D0FYS0_STROC</name>
<dbReference type="AlphaFoldDB" id="A0A8D0FYS0"/>
<sequence>MSHAKRLPELPSLPASASAAPSELYQVCSGCYPPLMQQASWTLAAPFKEQSYYRSPSDSIANNYTLTARDLKLKNMHKLKSSSMTGMSLGSAEQRTASPHNQPLTPEEQFVIMHLHEKEISKQEKPPSRNDIERYCYYIYNGVQEDMLAPQDKEVINVILKHIPTHILSNPDLENLLASLKEEIKTDYHIGLMKAIVDYILMDPAERERLFIGSTPRPFPQRVVRAPVPWHSSYEEVKSWNERNLFVVNPLMPTLQQLWLSQYSHLRFVRTEEMCCRDLPLLPTEFEEVIRRHCVEAHNILQNEWIPTCASIFLDQKRKWLHFAPENDFDSSQRVESYFHSVSTLMSLQLREMVVNSLEDLLAFFMIHKDGSDFTEPYQEMQFFVPSILTVKLSVEEPKIVFEPPLKECWGLMSHCFREILHHAEELPKVERFLFPELKRHDLTLSTVKPDELLFIEYVNKLEKIFESNVLGPQKYLNVYRKYSNLLNNNAQQDITDFLKEGHSLEALAEKIDSLTKLKREIASMHVTVPLALFCLDAVQLNEELCNQTQNLKDRLIEFEVMENRKLNKRYMLLACMVLAVYIAVLNWNLEQENLLLGRRKITEFLPLCIFFPMYNVK</sequence>
<dbReference type="Ensembl" id="ENSSOCT00000022809.1">
    <property type="protein sequence ID" value="ENSSOCP00000022255.1"/>
    <property type="gene ID" value="ENSSOCG00000016560.1"/>
</dbReference>
<dbReference type="InterPro" id="IPR026983">
    <property type="entry name" value="DHC"/>
</dbReference>
<dbReference type="GO" id="GO:0007018">
    <property type="term" value="P:microtubule-based movement"/>
    <property type="evidence" value="ECO:0007669"/>
    <property type="project" value="InterPro"/>
</dbReference>
<accession>A0A8D0FYS0</accession>
<reference evidence="3" key="2">
    <citation type="submission" date="2025-09" db="UniProtKB">
        <authorList>
            <consortium name="Ensembl"/>
        </authorList>
    </citation>
    <scope>IDENTIFICATION</scope>
</reference>
<evidence type="ECO:0000256" key="1">
    <source>
        <dbReference type="SAM" id="MobiDB-lite"/>
    </source>
</evidence>
<dbReference type="PANTHER" id="PTHR22878:SF71">
    <property type="entry name" value="DYNEIN, AXONEMAL, HEAVY CHAIN 3"/>
    <property type="match status" value="1"/>
</dbReference>
<proteinExistence type="predicted"/>